<evidence type="ECO:0000313" key="3">
    <source>
        <dbReference type="Proteomes" id="UP000076761"/>
    </source>
</evidence>
<sequence length="279" mass="30746">MTEYDYSPEAYQRAMATHNRVNNWVVSQTHSRSLYNNPFQLTRSEAAERAAVPLYASPPSEFPGSPGLFARDLEMKRTGRERSISLHAGGAGGRRNASANTHGYVQQREAYRPTQPVRSKTYSLAQEPSQPPPHSHSQSTSQSSSPHRSNSLSHSHTSSRNRSPTKPSPVVYYPKPVYAYPHPTSAQTQARQPVVYSSPPQGYYAKNAGVPYVIGGKVVALPPGQGAYVYPGGDVRVMPSRQATPATLKKKGGQPFLKRLFTGWGSTAGSRDRRRRMSY</sequence>
<feature type="compositionally biased region" description="Low complexity" evidence="1">
    <location>
        <begin position="135"/>
        <end position="170"/>
    </location>
</feature>
<protein>
    <submittedName>
        <fullName evidence="2">Uncharacterized protein</fullName>
    </submittedName>
</protein>
<accession>A0A165M8Z4</accession>
<dbReference type="OrthoDB" id="2976199at2759"/>
<dbReference type="EMBL" id="KV425720">
    <property type="protein sequence ID" value="KZT18043.1"/>
    <property type="molecule type" value="Genomic_DNA"/>
</dbReference>
<proteinExistence type="predicted"/>
<feature type="compositionally biased region" description="Polar residues" evidence="1">
    <location>
        <begin position="116"/>
        <end position="127"/>
    </location>
</feature>
<dbReference type="AlphaFoldDB" id="A0A165M8Z4"/>
<evidence type="ECO:0000256" key="1">
    <source>
        <dbReference type="SAM" id="MobiDB-lite"/>
    </source>
</evidence>
<name>A0A165M8Z4_9AGAM</name>
<evidence type="ECO:0000313" key="2">
    <source>
        <dbReference type="EMBL" id="KZT18043.1"/>
    </source>
</evidence>
<dbReference type="InParanoid" id="A0A165M8Z4"/>
<organism evidence="2 3">
    <name type="scientific">Neolentinus lepideus HHB14362 ss-1</name>
    <dbReference type="NCBI Taxonomy" id="1314782"/>
    <lineage>
        <taxon>Eukaryota</taxon>
        <taxon>Fungi</taxon>
        <taxon>Dikarya</taxon>
        <taxon>Basidiomycota</taxon>
        <taxon>Agaricomycotina</taxon>
        <taxon>Agaricomycetes</taxon>
        <taxon>Gloeophyllales</taxon>
        <taxon>Gloeophyllaceae</taxon>
        <taxon>Neolentinus</taxon>
    </lineage>
</organism>
<feature type="region of interest" description="Disordered" evidence="1">
    <location>
        <begin position="109"/>
        <end position="170"/>
    </location>
</feature>
<keyword evidence="3" id="KW-1185">Reference proteome</keyword>
<gene>
    <name evidence="2" type="ORF">NEOLEDRAFT_1143897</name>
</gene>
<dbReference type="Proteomes" id="UP000076761">
    <property type="component" value="Unassembled WGS sequence"/>
</dbReference>
<reference evidence="2 3" key="1">
    <citation type="journal article" date="2016" name="Mol. Biol. Evol.">
        <title>Comparative Genomics of Early-Diverging Mushroom-Forming Fungi Provides Insights into the Origins of Lignocellulose Decay Capabilities.</title>
        <authorList>
            <person name="Nagy L.G."/>
            <person name="Riley R."/>
            <person name="Tritt A."/>
            <person name="Adam C."/>
            <person name="Daum C."/>
            <person name="Floudas D."/>
            <person name="Sun H."/>
            <person name="Yadav J.S."/>
            <person name="Pangilinan J."/>
            <person name="Larsson K.H."/>
            <person name="Matsuura K."/>
            <person name="Barry K."/>
            <person name="Labutti K."/>
            <person name="Kuo R."/>
            <person name="Ohm R.A."/>
            <person name="Bhattacharya S.S."/>
            <person name="Shirouzu T."/>
            <person name="Yoshinaga Y."/>
            <person name="Martin F.M."/>
            <person name="Grigoriev I.V."/>
            <person name="Hibbett D.S."/>
        </authorList>
    </citation>
    <scope>NUCLEOTIDE SEQUENCE [LARGE SCALE GENOMIC DNA]</scope>
    <source>
        <strain evidence="2 3">HHB14362 ss-1</strain>
    </source>
</reference>